<protein>
    <submittedName>
        <fullName evidence="1">Uncharacterized protein</fullName>
    </submittedName>
</protein>
<gene>
    <name evidence="1" type="ORF">HCI99_06640</name>
</gene>
<accession>A0A7X0XC45</accession>
<evidence type="ECO:0000313" key="1">
    <source>
        <dbReference type="EMBL" id="MBC1491499.1"/>
    </source>
</evidence>
<name>A0A7X0XC45_9LIST</name>
<dbReference type="AlphaFoldDB" id="A0A7X0XC45"/>
<dbReference type="EMBL" id="JAASTX010000006">
    <property type="protein sequence ID" value="MBC1491499.1"/>
    <property type="molecule type" value="Genomic_DNA"/>
</dbReference>
<comment type="caution">
    <text evidence="1">The sequence shown here is derived from an EMBL/GenBank/DDBJ whole genome shotgun (WGS) entry which is preliminary data.</text>
</comment>
<reference evidence="1 2" key="1">
    <citation type="submission" date="2020-03" db="EMBL/GenBank/DDBJ databases">
        <title>Soil Listeria distribution.</title>
        <authorList>
            <person name="Liao J."/>
            <person name="Wiedmann M."/>
        </authorList>
    </citation>
    <scope>NUCLEOTIDE SEQUENCE [LARGE SCALE GENOMIC DNA]</scope>
    <source>
        <strain evidence="1 2">FSL L7-1547</strain>
    </source>
</reference>
<sequence length="142" mass="14524">MKSTKSGLKTWKQVNGDVGRFKSVKAARKVDKFVNGAGELSKGFPKSIGALGGAGAILDGATTYMARKDEYGEVSATVDGVVHTGTAVGSIYAGAAIGSLIPIPVVGTVAGAAGGYLINGVANTLYDGFAHGTWNLDNFKLW</sequence>
<organism evidence="1 2">
    <name type="scientific">Listeria booriae</name>
    <dbReference type="NCBI Taxonomy" id="1552123"/>
    <lineage>
        <taxon>Bacteria</taxon>
        <taxon>Bacillati</taxon>
        <taxon>Bacillota</taxon>
        <taxon>Bacilli</taxon>
        <taxon>Bacillales</taxon>
        <taxon>Listeriaceae</taxon>
        <taxon>Listeria</taxon>
    </lineage>
</organism>
<evidence type="ECO:0000313" key="2">
    <source>
        <dbReference type="Proteomes" id="UP000533953"/>
    </source>
</evidence>
<dbReference type="Proteomes" id="UP000533953">
    <property type="component" value="Unassembled WGS sequence"/>
</dbReference>
<proteinExistence type="predicted"/>